<feature type="transmembrane region" description="Helical" evidence="7">
    <location>
        <begin position="86"/>
        <end position="106"/>
    </location>
</feature>
<feature type="transmembrane region" description="Helical" evidence="7">
    <location>
        <begin position="150"/>
        <end position="167"/>
    </location>
</feature>
<evidence type="ECO:0000256" key="4">
    <source>
        <dbReference type="ARBA" id="ARBA00022692"/>
    </source>
</evidence>
<gene>
    <name evidence="8" type="ORF">H9968_00080</name>
</gene>
<feature type="transmembrane region" description="Helical" evidence="7">
    <location>
        <begin position="51"/>
        <end position="74"/>
    </location>
</feature>
<evidence type="ECO:0000256" key="5">
    <source>
        <dbReference type="ARBA" id="ARBA00022989"/>
    </source>
</evidence>
<feature type="transmembrane region" description="Helical" evidence="7">
    <location>
        <begin position="294"/>
        <end position="319"/>
    </location>
</feature>
<evidence type="ECO:0000256" key="1">
    <source>
        <dbReference type="ARBA" id="ARBA00004651"/>
    </source>
</evidence>
<keyword evidence="5 7" id="KW-1133">Transmembrane helix</keyword>
<proteinExistence type="predicted"/>
<feature type="transmembrane region" description="Helical" evidence="7">
    <location>
        <begin position="220"/>
        <end position="241"/>
    </location>
</feature>
<evidence type="ECO:0000256" key="2">
    <source>
        <dbReference type="ARBA" id="ARBA00022448"/>
    </source>
</evidence>
<dbReference type="PANTHER" id="PTHR42865:SF7">
    <property type="entry name" value="PROTON_GLUTAMATE-ASPARTATE SYMPORTER"/>
    <property type="match status" value="1"/>
</dbReference>
<reference evidence="8" key="2">
    <citation type="submission" date="2021-04" db="EMBL/GenBank/DDBJ databases">
        <authorList>
            <person name="Gilroy R."/>
        </authorList>
    </citation>
    <scope>NUCLEOTIDE SEQUENCE</scope>
    <source>
        <strain evidence="8">CHK179-28034</strain>
    </source>
</reference>
<feature type="transmembrane region" description="Helical" evidence="7">
    <location>
        <begin position="351"/>
        <end position="374"/>
    </location>
</feature>
<dbReference type="EMBL" id="DXBR01000001">
    <property type="protein sequence ID" value="HIZ38316.1"/>
    <property type="molecule type" value="Genomic_DNA"/>
</dbReference>
<dbReference type="InterPro" id="IPR001991">
    <property type="entry name" value="Na-dicarboxylate_symporter"/>
</dbReference>
<dbReference type="GO" id="GO:0005886">
    <property type="term" value="C:plasma membrane"/>
    <property type="evidence" value="ECO:0007669"/>
    <property type="project" value="UniProtKB-SubCell"/>
</dbReference>
<evidence type="ECO:0000313" key="9">
    <source>
        <dbReference type="Proteomes" id="UP000824049"/>
    </source>
</evidence>
<keyword evidence="4 7" id="KW-0812">Transmembrane</keyword>
<dbReference type="SUPFAM" id="SSF118215">
    <property type="entry name" value="Proton glutamate symport protein"/>
    <property type="match status" value="1"/>
</dbReference>
<evidence type="ECO:0000256" key="6">
    <source>
        <dbReference type="ARBA" id="ARBA00023136"/>
    </source>
</evidence>
<feature type="transmembrane region" description="Helical" evidence="7">
    <location>
        <begin position="12"/>
        <end position="31"/>
    </location>
</feature>
<accession>A0A9D2J6D1</accession>
<dbReference type="PANTHER" id="PTHR42865">
    <property type="entry name" value="PROTON/GLUTAMATE-ASPARTATE SYMPORTER"/>
    <property type="match status" value="1"/>
</dbReference>
<evidence type="ECO:0000256" key="3">
    <source>
        <dbReference type="ARBA" id="ARBA00022475"/>
    </source>
</evidence>
<keyword evidence="6 7" id="KW-0472">Membrane</keyword>
<evidence type="ECO:0000256" key="7">
    <source>
        <dbReference type="SAM" id="Phobius"/>
    </source>
</evidence>
<sequence>MKSFYSWYKQHITGAIFIGLVLGILTGLFLAGRFEPVLTITGLVGGIYMNALNMMIFPLVFCSIIMGITSIGNIRTTGKITASTMVYFLCTTALASLVGLIIPRLIDLGKGVTFEMSTSDIQATEMTSILDTIENLIPANPVTAFAEGNMLQVLVFAVIIGFTIMAVGDKGQPLLNLIDSIHEICLKIISTVMYFTPIGVFCTIVPVVESNGTSTIISLATQLIILYIAFFGFAFIVYGLSVKFLGKGSPVKFFKAILPAALNAFGTCSSSATIPISKKCMEEDYGVSEKITSIVIPLGATVNMDAVSILMSFMIMFFANACGVNISIGLMAVLLLANVLLSIGTPGVPGGAIASFTALASMAGLPAGVMGVYISINTLCDMGATCVNVIGDLSCCAVLKDRIKLDSRADH</sequence>
<dbReference type="InterPro" id="IPR036458">
    <property type="entry name" value="Na:dicarbo_symporter_sf"/>
</dbReference>
<dbReference type="Pfam" id="PF00375">
    <property type="entry name" value="SDF"/>
    <property type="match status" value="1"/>
</dbReference>
<protein>
    <submittedName>
        <fullName evidence="8">Dicarboxylate/amino acid:cation symporter</fullName>
    </submittedName>
</protein>
<feature type="transmembrane region" description="Helical" evidence="7">
    <location>
        <begin position="253"/>
        <end position="274"/>
    </location>
</feature>
<reference evidence="8" key="1">
    <citation type="journal article" date="2021" name="PeerJ">
        <title>Extensive microbial diversity within the chicken gut microbiome revealed by metagenomics and culture.</title>
        <authorList>
            <person name="Gilroy R."/>
            <person name="Ravi A."/>
            <person name="Getino M."/>
            <person name="Pursley I."/>
            <person name="Horton D.L."/>
            <person name="Alikhan N.F."/>
            <person name="Baker D."/>
            <person name="Gharbi K."/>
            <person name="Hall N."/>
            <person name="Watson M."/>
            <person name="Adriaenssens E.M."/>
            <person name="Foster-Nyarko E."/>
            <person name="Jarju S."/>
            <person name="Secka A."/>
            <person name="Antonio M."/>
            <person name="Oren A."/>
            <person name="Chaudhuri R.R."/>
            <person name="La Ragione R."/>
            <person name="Hildebrand F."/>
            <person name="Pallen M.J."/>
        </authorList>
    </citation>
    <scope>NUCLEOTIDE SEQUENCE</scope>
    <source>
        <strain evidence="8">CHK179-28034</strain>
    </source>
</reference>
<organism evidence="8 9">
    <name type="scientific">Candidatus Anaerobutyricum stercoris</name>
    <dbReference type="NCBI Taxonomy" id="2838457"/>
    <lineage>
        <taxon>Bacteria</taxon>
        <taxon>Bacillati</taxon>
        <taxon>Bacillota</taxon>
        <taxon>Clostridia</taxon>
        <taxon>Lachnospirales</taxon>
        <taxon>Lachnospiraceae</taxon>
        <taxon>Anaerobutyricum</taxon>
    </lineage>
</organism>
<comment type="subcellular location">
    <subcellularLocation>
        <location evidence="1">Cell membrane</location>
        <topology evidence="1">Multi-pass membrane protein</topology>
    </subcellularLocation>
</comment>
<dbReference type="Gene3D" id="1.10.3860.10">
    <property type="entry name" value="Sodium:dicarboxylate symporter"/>
    <property type="match status" value="1"/>
</dbReference>
<dbReference type="PRINTS" id="PR00173">
    <property type="entry name" value="EDTRNSPORT"/>
</dbReference>
<name>A0A9D2J6D1_9FIRM</name>
<feature type="transmembrane region" description="Helical" evidence="7">
    <location>
        <begin position="188"/>
        <end position="208"/>
    </location>
</feature>
<dbReference type="Proteomes" id="UP000824049">
    <property type="component" value="Unassembled WGS sequence"/>
</dbReference>
<evidence type="ECO:0000313" key="8">
    <source>
        <dbReference type="EMBL" id="HIZ38316.1"/>
    </source>
</evidence>
<dbReference type="GO" id="GO:0015293">
    <property type="term" value="F:symporter activity"/>
    <property type="evidence" value="ECO:0007669"/>
    <property type="project" value="UniProtKB-KW"/>
</dbReference>
<feature type="transmembrane region" description="Helical" evidence="7">
    <location>
        <begin position="326"/>
        <end position="345"/>
    </location>
</feature>
<keyword evidence="2" id="KW-0813">Transport</keyword>
<dbReference type="AlphaFoldDB" id="A0A9D2J6D1"/>
<comment type="caution">
    <text evidence="8">The sequence shown here is derived from an EMBL/GenBank/DDBJ whole genome shotgun (WGS) entry which is preliminary data.</text>
</comment>
<keyword evidence="3" id="KW-1003">Cell membrane</keyword>